<gene>
    <name evidence="1" type="ORF">HWQ56_25635</name>
</gene>
<dbReference type="AlphaFoldDB" id="A0A7D5DBF9"/>
<dbReference type="Gene3D" id="3.40.190.10">
    <property type="entry name" value="Periplasmic binding protein-like II"/>
    <property type="match status" value="2"/>
</dbReference>
<dbReference type="Proteomes" id="UP000509568">
    <property type="component" value="Chromosome"/>
</dbReference>
<evidence type="ECO:0000313" key="2">
    <source>
        <dbReference type="Proteomes" id="UP000509568"/>
    </source>
</evidence>
<dbReference type="EMBL" id="CP056030">
    <property type="protein sequence ID" value="QKZ07800.1"/>
    <property type="molecule type" value="Genomic_DNA"/>
</dbReference>
<reference evidence="1 2" key="1">
    <citation type="submission" date="2020-06" db="EMBL/GenBank/DDBJ databases">
        <title>Pseudomonas eucalypticola sp. nov., an endophyte of Eucalyptus dunnii leaves with biocontrol ability of eucalyptus leaf blight.</title>
        <authorList>
            <person name="Liu Y."/>
            <person name="Song Z."/>
            <person name="Zeng H."/>
            <person name="Lu M."/>
            <person name="Wang X."/>
            <person name="Lian X."/>
            <person name="Zhang Q."/>
        </authorList>
    </citation>
    <scope>NUCLEOTIDE SEQUENCE [LARGE SCALE GENOMIC DNA]</scope>
    <source>
        <strain evidence="1 2">NP-1</strain>
    </source>
</reference>
<sequence length="235" mass="26549">MVLGLLAVVRVAAAEPALGPITVVSEAWSDYTNADGTGLGWDILRKVFEPAGVQVHTRTAPYTRSMGLVQRGEADAWVGSYHDEVASTRYPRWYYDTDHIYALGLVDKPAPTLDTIGRYRLAWVRGYGFERYLPRIRQYNEVQRRTGILPMLAHDRADYYIDAYTEIEGILKDAGNPAQFKLTHIAELPLYVGFADTPRGRALMALFDQRMDTLVPGGELRQVFAHWKQPYPFAP</sequence>
<evidence type="ECO:0000313" key="1">
    <source>
        <dbReference type="EMBL" id="QKZ07800.1"/>
    </source>
</evidence>
<dbReference type="SUPFAM" id="SSF53850">
    <property type="entry name" value="Periplasmic binding protein-like II"/>
    <property type="match status" value="1"/>
</dbReference>
<dbReference type="KEGG" id="pez:HWQ56_25635"/>
<accession>A0A7D5DBF9</accession>
<protein>
    <submittedName>
        <fullName evidence="1">Transporter substrate-binding domain-containing protein</fullName>
    </submittedName>
</protein>
<proteinExistence type="predicted"/>
<keyword evidence="2" id="KW-1185">Reference proteome</keyword>
<name>A0A7D5DBF9_9PSED</name>
<organism evidence="1 2">
    <name type="scientific">Pseudomonas eucalypticola</name>
    <dbReference type="NCBI Taxonomy" id="2599595"/>
    <lineage>
        <taxon>Bacteria</taxon>
        <taxon>Pseudomonadati</taxon>
        <taxon>Pseudomonadota</taxon>
        <taxon>Gammaproteobacteria</taxon>
        <taxon>Pseudomonadales</taxon>
        <taxon>Pseudomonadaceae</taxon>
        <taxon>Pseudomonas</taxon>
    </lineage>
</organism>